<dbReference type="CDD" id="cd23767">
    <property type="entry name" value="IQCD"/>
    <property type="match status" value="1"/>
</dbReference>
<dbReference type="CDD" id="cd22969">
    <property type="entry name" value="DD_IQCK"/>
    <property type="match status" value="1"/>
</dbReference>
<reference evidence="3" key="1">
    <citation type="submission" date="2025-08" db="UniProtKB">
        <authorList>
            <consortium name="RefSeq"/>
        </authorList>
    </citation>
    <scope>IDENTIFICATION</scope>
</reference>
<dbReference type="CTD" id="124152"/>
<dbReference type="PANTHER" id="PTHR34927:SF1">
    <property type="entry name" value="IQ DOMAIN-CONTAINING PROTEIN K"/>
    <property type="match status" value="1"/>
</dbReference>
<dbReference type="Gene3D" id="1.20.890.10">
    <property type="entry name" value="cAMP-dependent protein kinase regulatory subunit, dimerization-anchoring domain"/>
    <property type="match status" value="1"/>
</dbReference>
<dbReference type="Proteomes" id="UP000515145">
    <property type="component" value="Chromosome 8"/>
</dbReference>
<dbReference type="AlphaFoldDB" id="A0A6P7ISH3"/>
<accession>A0A6P7ISH3</accession>
<dbReference type="Pfam" id="PF00612">
    <property type="entry name" value="IQ"/>
    <property type="match status" value="1"/>
</dbReference>
<dbReference type="OrthoDB" id="2155538at2759"/>
<dbReference type="InterPro" id="IPR000048">
    <property type="entry name" value="IQ_motif_EF-hand-BS"/>
</dbReference>
<dbReference type="PROSITE" id="PS50096">
    <property type="entry name" value="IQ"/>
    <property type="match status" value="1"/>
</dbReference>
<protein>
    <submittedName>
        <fullName evidence="3">IQ domain-containing protein K</fullName>
    </submittedName>
</protein>
<dbReference type="PANTHER" id="PTHR34927">
    <property type="entry name" value="IQ DOMAIN-CONTAINING PROTEIN K"/>
    <property type="match status" value="1"/>
</dbReference>
<evidence type="ECO:0000313" key="2">
    <source>
        <dbReference type="Proteomes" id="UP000515145"/>
    </source>
</evidence>
<dbReference type="InterPro" id="IPR043408">
    <property type="entry name" value="IQCK"/>
</dbReference>
<dbReference type="RefSeq" id="XP_028268311.1">
    <property type="nucleotide sequence ID" value="XM_028412510.1"/>
</dbReference>
<dbReference type="GeneID" id="114440192"/>
<proteinExistence type="predicted"/>
<dbReference type="InParanoid" id="A0A6P7ISH3"/>
<organism evidence="2 3">
    <name type="scientific">Parambassis ranga</name>
    <name type="common">Indian glassy fish</name>
    <dbReference type="NCBI Taxonomy" id="210632"/>
    <lineage>
        <taxon>Eukaryota</taxon>
        <taxon>Metazoa</taxon>
        <taxon>Chordata</taxon>
        <taxon>Craniata</taxon>
        <taxon>Vertebrata</taxon>
        <taxon>Euteleostomi</taxon>
        <taxon>Actinopterygii</taxon>
        <taxon>Neopterygii</taxon>
        <taxon>Teleostei</taxon>
        <taxon>Neoteleostei</taxon>
        <taxon>Acanthomorphata</taxon>
        <taxon>Ovalentaria</taxon>
        <taxon>Ambassidae</taxon>
        <taxon>Parambassis</taxon>
    </lineage>
</organism>
<evidence type="ECO:0000256" key="1">
    <source>
        <dbReference type="SAM" id="MobiDB-lite"/>
    </source>
</evidence>
<name>A0A6P7ISH3_9TELE</name>
<feature type="compositionally biased region" description="Polar residues" evidence="1">
    <location>
        <begin position="32"/>
        <end position="47"/>
    </location>
</feature>
<sequence length="290" mass="32945">MAEINTARRSFGKHVPEEFEAEQPSFSGAEWTDSSSRLSHYSNTTDKVSVDDDPSGCSLHPSDLKQASMADQLHQFKLQDPLTLYLEKKVFPVLVPGLEALLSEVQAHNCLKKKITAFNPCDFLTQYLYNYNPHRRGQTPVNFHDIPFVKDWLTAHPRPPTPLFLRLSKDQAALLIQAFWRGYKIRARPDVRELRQWQKELRDSRDIAKTVDRFWARQESRVGSIMTEFPNSPLPGNIDVSIQVVSPTPQNTVAPTPITQMTPDAGMWKPGRQLPQGEGDKTAHFILGDI</sequence>
<evidence type="ECO:0000313" key="3">
    <source>
        <dbReference type="RefSeq" id="XP_028268311.1"/>
    </source>
</evidence>
<keyword evidence="2" id="KW-1185">Reference proteome</keyword>
<feature type="region of interest" description="Disordered" evidence="1">
    <location>
        <begin position="1"/>
        <end position="56"/>
    </location>
</feature>
<gene>
    <name evidence="3" type="primary">iqck</name>
</gene>